<keyword evidence="2" id="KW-0597">Phosphoprotein</keyword>
<evidence type="ECO:0000259" key="4">
    <source>
        <dbReference type="PROSITE" id="PS50110"/>
    </source>
</evidence>
<dbReference type="AlphaFoldDB" id="W0RSC6"/>
<dbReference type="SMART" id="SM00421">
    <property type="entry name" value="HTH_LUXR"/>
    <property type="match status" value="1"/>
</dbReference>
<name>W0RSC6_9BACT</name>
<dbReference type="InParanoid" id="W0RSC6"/>
<dbReference type="EMBL" id="CP007130">
    <property type="protein sequence ID" value="AHG93190.1"/>
    <property type="molecule type" value="Genomic_DNA"/>
</dbReference>
<feature type="domain" description="Response regulatory" evidence="4">
    <location>
        <begin position="4"/>
        <end position="118"/>
    </location>
</feature>
<organism evidence="5 6">
    <name type="scientific">Gemmatirosa kalamazoonensis</name>
    <dbReference type="NCBI Taxonomy" id="861299"/>
    <lineage>
        <taxon>Bacteria</taxon>
        <taxon>Pseudomonadati</taxon>
        <taxon>Gemmatimonadota</taxon>
        <taxon>Gemmatimonadia</taxon>
        <taxon>Gemmatimonadales</taxon>
        <taxon>Gemmatimonadaceae</taxon>
        <taxon>Gemmatirosa</taxon>
    </lineage>
</organism>
<dbReference type="Gene3D" id="3.40.50.2300">
    <property type="match status" value="1"/>
</dbReference>
<keyword evidence="1" id="KW-0238">DNA-binding</keyword>
<dbReference type="InterPro" id="IPR016032">
    <property type="entry name" value="Sig_transdc_resp-reg_C-effctor"/>
</dbReference>
<protein>
    <submittedName>
        <fullName evidence="5">Regulatory protein LuxR</fullName>
    </submittedName>
</protein>
<dbReference type="SMART" id="SM00448">
    <property type="entry name" value="REC"/>
    <property type="match status" value="1"/>
</dbReference>
<evidence type="ECO:0000259" key="3">
    <source>
        <dbReference type="PROSITE" id="PS50043"/>
    </source>
</evidence>
<gene>
    <name evidence="5" type="ORF">J421_5655</name>
</gene>
<evidence type="ECO:0000256" key="2">
    <source>
        <dbReference type="PROSITE-ProRule" id="PRU00169"/>
    </source>
</evidence>
<dbReference type="OrthoDB" id="4727384at2"/>
<reference evidence="5 6" key="1">
    <citation type="journal article" date="2014" name="Genome Announc.">
        <title>Genome Sequence and Methylome of Soil Bacterium Gemmatirosa kalamazoonensis KBS708T, a Member of the Rarely Cultivated Gemmatimonadetes Phylum.</title>
        <authorList>
            <person name="Debruyn J.M."/>
            <person name="Radosevich M."/>
            <person name="Wommack K.E."/>
            <person name="Polson S.W."/>
            <person name="Hauser L.J."/>
            <person name="Fawaz M.N."/>
            <person name="Korlach J."/>
            <person name="Tsai Y.C."/>
        </authorList>
    </citation>
    <scope>NUCLEOTIDE SEQUENCE [LARGE SCALE GENOMIC DNA]</scope>
    <source>
        <strain evidence="5 6">KBS708</strain>
        <plasmid evidence="6">Plasmid 2</plasmid>
    </source>
</reference>
<keyword evidence="5" id="KW-0614">Plasmid</keyword>
<dbReference type="Pfam" id="PF00072">
    <property type="entry name" value="Response_reg"/>
    <property type="match status" value="1"/>
</dbReference>
<dbReference type="InterPro" id="IPR039420">
    <property type="entry name" value="WalR-like"/>
</dbReference>
<dbReference type="InterPro" id="IPR000792">
    <property type="entry name" value="Tscrpt_reg_LuxR_C"/>
</dbReference>
<dbReference type="GO" id="GO:0006355">
    <property type="term" value="P:regulation of DNA-templated transcription"/>
    <property type="evidence" value="ECO:0007669"/>
    <property type="project" value="InterPro"/>
</dbReference>
<keyword evidence="6" id="KW-1185">Reference proteome</keyword>
<geneLocation type="plasmid" evidence="5 6">
    <name>2</name>
</geneLocation>
<evidence type="ECO:0000313" key="5">
    <source>
        <dbReference type="EMBL" id="AHG93190.1"/>
    </source>
</evidence>
<dbReference type="RefSeq" id="WP_025414496.1">
    <property type="nucleotide sequence ID" value="NZ_CP007130.1"/>
</dbReference>
<dbReference type="SUPFAM" id="SSF52172">
    <property type="entry name" value="CheY-like"/>
    <property type="match status" value="1"/>
</dbReference>
<dbReference type="GO" id="GO:0003677">
    <property type="term" value="F:DNA binding"/>
    <property type="evidence" value="ECO:0007669"/>
    <property type="project" value="UniProtKB-KW"/>
</dbReference>
<dbReference type="InterPro" id="IPR011006">
    <property type="entry name" value="CheY-like_superfamily"/>
</dbReference>
<dbReference type="PANTHER" id="PTHR43214">
    <property type="entry name" value="TWO-COMPONENT RESPONSE REGULATOR"/>
    <property type="match status" value="1"/>
</dbReference>
<dbReference type="PRINTS" id="PR00038">
    <property type="entry name" value="HTHLUXR"/>
</dbReference>
<dbReference type="PROSITE" id="PS50110">
    <property type="entry name" value="RESPONSE_REGULATORY"/>
    <property type="match status" value="1"/>
</dbReference>
<dbReference type="Proteomes" id="UP000019151">
    <property type="component" value="Plasmid 2"/>
</dbReference>
<feature type="modified residue" description="4-aspartylphosphate" evidence="2">
    <location>
        <position position="55"/>
    </location>
</feature>
<evidence type="ECO:0000256" key="1">
    <source>
        <dbReference type="ARBA" id="ARBA00023125"/>
    </source>
</evidence>
<proteinExistence type="predicted"/>
<dbReference type="KEGG" id="gba:J421_5655"/>
<dbReference type="InterPro" id="IPR001789">
    <property type="entry name" value="Sig_transdc_resp-reg_receiver"/>
</dbReference>
<feature type="domain" description="HTH luxR-type" evidence="3">
    <location>
        <begin position="151"/>
        <end position="216"/>
    </location>
</feature>
<dbReference type="GO" id="GO:0000160">
    <property type="term" value="P:phosphorelay signal transduction system"/>
    <property type="evidence" value="ECO:0007669"/>
    <property type="project" value="InterPro"/>
</dbReference>
<dbReference type="HOGENOM" id="CLU_000445_90_10_0"/>
<sequence>MAIRTAILGEVRLFRDGLASLLRGSPAVDVVATAATLAEALQVIERDQPEALLLDMAMPNALEQIRALAGASRDLKIVALGVPETATDVMPCAEAGAAGYVPRDASVDDLIGALQAAARGELRCSVRIAAALLRRVAELARTRTGMRPGTRATAPTALTARELDVLRLLEAGRTNKDIARELGIELATAKNHVHNVLEKLGVRGRAQAIAVASRWLPGAPSGLGVPVGG</sequence>
<dbReference type="PANTHER" id="PTHR43214:SF43">
    <property type="entry name" value="TWO-COMPONENT RESPONSE REGULATOR"/>
    <property type="match status" value="1"/>
</dbReference>
<dbReference type="CDD" id="cd06170">
    <property type="entry name" value="LuxR_C_like"/>
    <property type="match status" value="1"/>
</dbReference>
<dbReference type="eggNOG" id="COG2197">
    <property type="taxonomic scope" value="Bacteria"/>
</dbReference>
<evidence type="ECO:0000313" key="6">
    <source>
        <dbReference type="Proteomes" id="UP000019151"/>
    </source>
</evidence>
<dbReference type="PROSITE" id="PS50043">
    <property type="entry name" value="HTH_LUXR_2"/>
    <property type="match status" value="1"/>
</dbReference>
<dbReference type="SUPFAM" id="SSF46894">
    <property type="entry name" value="C-terminal effector domain of the bipartite response regulators"/>
    <property type="match status" value="1"/>
</dbReference>
<accession>W0RSC6</accession>
<dbReference type="Pfam" id="PF00196">
    <property type="entry name" value="GerE"/>
    <property type="match status" value="1"/>
</dbReference>